<name>Q6AJI8_DESPS</name>
<dbReference type="PANTHER" id="PTHR43873:SF1">
    <property type="entry name" value="COBYRINATE A,C-DIAMIDE SYNTHASE"/>
    <property type="match status" value="1"/>
</dbReference>
<dbReference type="KEGG" id="dps:DP2763"/>
<organism evidence="11 12">
    <name type="scientific">Desulfotalea psychrophila (strain LSv54 / DSM 12343)</name>
    <dbReference type="NCBI Taxonomy" id="177439"/>
    <lineage>
        <taxon>Bacteria</taxon>
        <taxon>Pseudomonadati</taxon>
        <taxon>Thermodesulfobacteriota</taxon>
        <taxon>Desulfobulbia</taxon>
        <taxon>Desulfobulbales</taxon>
        <taxon>Desulfocapsaceae</taxon>
        <taxon>Desulfotalea</taxon>
    </lineage>
</organism>
<dbReference type="EMBL" id="CR522870">
    <property type="protein sequence ID" value="CAG37492.1"/>
    <property type="molecule type" value="Genomic_DNA"/>
</dbReference>
<dbReference type="PROSITE" id="PS51274">
    <property type="entry name" value="GATASE_COBBQ"/>
    <property type="match status" value="1"/>
</dbReference>
<evidence type="ECO:0000256" key="2">
    <source>
        <dbReference type="ARBA" id="ARBA00022573"/>
    </source>
</evidence>
<feature type="site" description="Increases nucleophilicity of active site Cys" evidence="8">
    <location>
        <position position="438"/>
    </location>
</feature>
<evidence type="ECO:0000313" key="11">
    <source>
        <dbReference type="EMBL" id="CAG37492.1"/>
    </source>
</evidence>
<feature type="domain" description="CobQ/CobB/MinD/ParA nucleotide binding" evidence="9">
    <location>
        <begin position="11"/>
        <end position="186"/>
    </location>
</feature>
<sequence length="461" mass="50032">MVENMKGTKGIVVAGLSGGSGKSIVSVGLTAALIRSGAEVVPFKKGPDYIDAGWLQEAAKGKCYNLDPFFMEEEAIRSSFVSRAAGADYAIVEGNRGLYDGVNVEGGFSTAELAINLGLPVLLVVNCTKTTRTIAALVLGCKLFDPRVNICGVVLNQIATGRQRKIVVEAVEKYTGIPVVGTIPRTRREVFPMRHLGMVPHQEYGDSDAAVEFLADLVEEHLDLEQVKEMMVSVEAKKDSCFLPPVVPPSLRIGVIRDAAFQFYYSENLEALERGGAELVYLDAIHDAVLPELDGLYIGGGFPETSAAALAANTAFLHSLRDAVEADMPVYAECGGLIYLGQTLVLGEEEFTFAGIFPSRFGMSKKPQAHGYSIFEVEGENPYYSRGLEVKGHEFRYSTVLGWDGDVADLCLKMTRGTGFRDGRDGLCYKNVLAMYTHVHADGTPQWTEGFLARCRQAKKA</sequence>
<dbReference type="InterPro" id="IPR002586">
    <property type="entry name" value="CobQ/CobB/MinD/ParA_Nub-bd_dom"/>
</dbReference>
<keyword evidence="5 8" id="KW-0067">ATP-binding</keyword>
<evidence type="ECO:0000256" key="8">
    <source>
        <dbReference type="HAMAP-Rule" id="MF_00027"/>
    </source>
</evidence>
<gene>
    <name evidence="8" type="primary">cbiA</name>
    <name evidence="11" type="ordered locus">DP2763</name>
</gene>
<evidence type="ECO:0000259" key="10">
    <source>
        <dbReference type="Pfam" id="PF07685"/>
    </source>
</evidence>
<reference evidence="12" key="1">
    <citation type="journal article" date="2004" name="Environ. Microbiol.">
        <title>The genome of Desulfotalea psychrophila, a sulfate-reducing bacterium from permanently cold Arctic sediments.</title>
        <authorList>
            <person name="Rabus R."/>
            <person name="Ruepp A."/>
            <person name="Frickey T."/>
            <person name="Rattei T."/>
            <person name="Fartmann B."/>
            <person name="Stark M."/>
            <person name="Bauer M."/>
            <person name="Zibat A."/>
            <person name="Lombardot T."/>
            <person name="Becker I."/>
            <person name="Amann J."/>
            <person name="Gellner K."/>
            <person name="Teeling H."/>
            <person name="Leuschner W.D."/>
            <person name="Gloeckner F.-O."/>
            <person name="Lupas A.N."/>
            <person name="Amann R."/>
            <person name="Klenk H.-P."/>
        </authorList>
    </citation>
    <scope>NUCLEOTIDE SEQUENCE [LARGE SCALE GENOMIC DNA]</scope>
    <source>
        <strain evidence="12">DSM 12343 / LSv54</strain>
    </source>
</reference>
<evidence type="ECO:0000256" key="5">
    <source>
        <dbReference type="ARBA" id="ARBA00022840"/>
    </source>
</evidence>
<proteinExistence type="inferred from homology"/>
<accession>Q6AJI8</accession>
<evidence type="ECO:0000313" key="12">
    <source>
        <dbReference type="Proteomes" id="UP000000602"/>
    </source>
</evidence>
<keyword evidence="12" id="KW-1185">Reference proteome</keyword>
<dbReference type="Gene3D" id="3.40.50.880">
    <property type="match status" value="1"/>
</dbReference>
<dbReference type="NCBIfam" id="NF002204">
    <property type="entry name" value="PRK01077.1"/>
    <property type="match status" value="1"/>
</dbReference>
<dbReference type="STRING" id="177439.DP2763"/>
<comment type="similarity">
    <text evidence="8">Belongs to the CobB/CbiA family.</text>
</comment>
<comment type="domain">
    <text evidence="8">Comprises of two domains. The C-terminal domain contains the binding site for glutamine and catalyzes the hydrolysis of this substrate to glutamate and ammonia. The N-terminal domain is anticipated to bind ATP and cobyrinate and catalyzes the ultimate synthesis of the diamide product. The ammonia produced via the glutaminase domain is probably translocated to the adjacent domain via a molecular tunnel, where it reacts with an activated intermediate.</text>
</comment>
<dbReference type="Pfam" id="PF07685">
    <property type="entry name" value="GATase_3"/>
    <property type="match status" value="1"/>
</dbReference>
<dbReference type="eggNOG" id="COG1797">
    <property type="taxonomic scope" value="Bacteria"/>
</dbReference>
<keyword evidence="6 8" id="KW-0460">Magnesium</keyword>
<dbReference type="GO" id="GO:0042242">
    <property type="term" value="F:cobyrinic acid a,c-diamide synthase activity"/>
    <property type="evidence" value="ECO:0007669"/>
    <property type="project" value="UniProtKB-UniRule"/>
</dbReference>
<evidence type="ECO:0000256" key="3">
    <source>
        <dbReference type="ARBA" id="ARBA00022598"/>
    </source>
</evidence>
<comment type="miscellaneous">
    <text evidence="8">The a and c carboxylates of cobyrinate are activated for nucleophilic attack via formation of a phosphorylated intermediate by ATP. CbiA catalyzes first the amidation of the c-carboxylate, and then that of the a-carboxylate.</text>
</comment>
<dbReference type="AlphaFoldDB" id="Q6AJI8"/>
<evidence type="ECO:0000256" key="4">
    <source>
        <dbReference type="ARBA" id="ARBA00022741"/>
    </source>
</evidence>
<dbReference type="NCBIfam" id="TIGR00379">
    <property type="entry name" value="cobB"/>
    <property type="match status" value="1"/>
</dbReference>
<dbReference type="Proteomes" id="UP000000602">
    <property type="component" value="Chromosome"/>
</dbReference>
<comment type="cofactor">
    <cofactor evidence="1 8">
        <name>Mg(2+)</name>
        <dbReference type="ChEBI" id="CHEBI:18420"/>
    </cofactor>
</comment>
<dbReference type="InterPro" id="IPR004484">
    <property type="entry name" value="CbiA/CobB_synth"/>
</dbReference>
<dbReference type="SUPFAM" id="SSF52540">
    <property type="entry name" value="P-loop containing nucleoside triphosphate hydrolases"/>
    <property type="match status" value="1"/>
</dbReference>
<evidence type="ECO:0000256" key="7">
    <source>
        <dbReference type="ARBA" id="ARBA00022962"/>
    </source>
</evidence>
<dbReference type="PANTHER" id="PTHR43873">
    <property type="entry name" value="COBYRINATE A,C-DIAMIDE SYNTHASE"/>
    <property type="match status" value="1"/>
</dbReference>
<dbReference type="HAMAP" id="MF_00027">
    <property type="entry name" value="CobB_CbiA"/>
    <property type="match status" value="1"/>
</dbReference>
<dbReference type="EC" id="6.3.5.11" evidence="8"/>
<keyword evidence="4 8" id="KW-0547">Nucleotide-binding</keyword>
<keyword evidence="3 8" id="KW-0436">Ligase</keyword>
<comment type="catalytic activity">
    <reaction evidence="8">
        <text>cob(II)yrinate + 2 L-glutamine + 2 ATP + 2 H2O = cob(II)yrinate a,c diamide + 2 L-glutamate + 2 ADP + 2 phosphate + 2 H(+)</text>
        <dbReference type="Rhea" id="RHEA:26289"/>
        <dbReference type="ChEBI" id="CHEBI:15377"/>
        <dbReference type="ChEBI" id="CHEBI:15378"/>
        <dbReference type="ChEBI" id="CHEBI:29985"/>
        <dbReference type="ChEBI" id="CHEBI:30616"/>
        <dbReference type="ChEBI" id="CHEBI:43474"/>
        <dbReference type="ChEBI" id="CHEBI:58359"/>
        <dbReference type="ChEBI" id="CHEBI:58537"/>
        <dbReference type="ChEBI" id="CHEBI:58894"/>
        <dbReference type="ChEBI" id="CHEBI:456216"/>
        <dbReference type="EC" id="6.3.5.11"/>
    </reaction>
</comment>
<dbReference type="GO" id="GO:0009236">
    <property type="term" value="P:cobalamin biosynthetic process"/>
    <property type="evidence" value="ECO:0007669"/>
    <property type="project" value="UniProtKB-UniRule"/>
</dbReference>
<keyword evidence="2 8" id="KW-0169">Cobalamin biosynthesis</keyword>
<comment type="function">
    <text evidence="8">Catalyzes the ATP-dependent amidation of the two carboxylate groups at positions a and c of cobyrinate, using either L-glutamine or ammonia as the nitrogen source.</text>
</comment>
<evidence type="ECO:0000256" key="6">
    <source>
        <dbReference type="ARBA" id="ARBA00022842"/>
    </source>
</evidence>
<evidence type="ECO:0000256" key="1">
    <source>
        <dbReference type="ARBA" id="ARBA00001946"/>
    </source>
</evidence>
<dbReference type="Pfam" id="PF01656">
    <property type="entry name" value="CbiA"/>
    <property type="match status" value="1"/>
</dbReference>
<protein>
    <recommendedName>
        <fullName evidence="8">Cobyrinate a,c-diamide synthase</fullName>
        <ecNumber evidence="8">6.3.5.11</ecNumber>
    </recommendedName>
    <alternativeName>
        <fullName evidence="8">Cobyrinic acid a,c-diamide synthetase</fullName>
    </alternativeName>
</protein>
<dbReference type="HOGENOM" id="CLU_022752_2_1_7"/>
<keyword evidence="7 8" id="KW-0315">Glutamine amidotransferase</keyword>
<feature type="domain" description="CobB/CobQ-like glutamine amidotransferase" evidence="10">
    <location>
        <begin position="252"/>
        <end position="443"/>
    </location>
</feature>
<dbReference type="Gene3D" id="3.40.50.300">
    <property type="entry name" value="P-loop containing nucleotide triphosphate hydrolases"/>
    <property type="match status" value="1"/>
</dbReference>
<dbReference type="CDD" id="cd03130">
    <property type="entry name" value="GATase1_CobB"/>
    <property type="match status" value="1"/>
</dbReference>
<comment type="pathway">
    <text evidence="8">Cofactor biosynthesis; adenosylcobalamin biosynthesis; cob(II)yrinate a,c-diamide from sirohydrochlorin (anaerobic route): step 10/10.</text>
</comment>
<evidence type="ECO:0000259" key="9">
    <source>
        <dbReference type="Pfam" id="PF01656"/>
    </source>
</evidence>
<dbReference type="InterPro" id="IPR029062">
    <property type="entry name" value="Class_I_gatase-like"/>
</dbReference>
<dbReference type="GO" id="GO:0005524">
    <property type="term" value="F:ATP binding"/>
    <property type="evidence" value="ECO:0007669"/>
    <property type="project" value="UniProtKB-UniRule"/>
</dbReference>
<dbReference type="SUPFAM" id="SSF52317">
    <property type="entry name" value="Class I glutamine amidotransferase-like"/>
    <property type="match status" value="1"/>
</dbReference>
<dbReference type="UniPathway" id="UPA00148">
    <property type="reaction ID" value="UER00231"/>
</dbReference>
<feature type="active site" description="Nucleophile" evidence="8">
    <location>
        <position position="334"/>
    </location>
</feature>
<dbReference type="InterPro" id="IPR027417">
    <property type="entry name" value="P-loop_NTPase"/>
</dbReference>
<dbReference type="InterPro" id="IPR011698">
    <property type="entry name" value="GATase_3"/>
</dbReference>